<dbReference type="AlphaFoldDB" id="A0A4Z2GVY2"/>
<accession>A0A4Z2GVY2</accession>
<dbReference type="Proteomes" id="UP000314294">
    <property type="component" value="Unassembled WGS sequence"/>
</dbReference>
<dbReference type="EMBL" id="SRLO01000409">
    <property type="protein sequence ID" value="TNN57255.1"/>
    <property type="molecule type" value="Genomic_DNA"/>
</dbReference>
<gene>
    <name evidence="2" type="ORF">EYF80_032514</name>
</gene>
<sequence length="98" mass="11035">MICPLNIHPNGPFPAYTSTDLSEKHPDCFTLPDWLSTRAKSVHLSLPRCAKPAQREPRREHTPGSRAKRREVKKVERTLGAGLKVSSTENSKSCTRIR</sequence>
<feature type="compositionally biased region" description="Basic and acidic residues" evidence="1">
    <location>
        <begin position="53"/>
        <end position="63"/>
    </location>
</feature>
<protein>
    <submittedName>
        <fullName evidence="2">Uncharacterized protein</fullName>
    </submittedName>
</protein>
<evidence type="ECO:0000313" key="3">
    <source>
        <dbReference type="Proteomes" id="UP000314294"/>
    </source>
</evidence>
<comment type="caution">
    <text evidence="2">The sequence shown here is derived from an EMBL/GenBank/DDBJ whole genome shotgun (WGS) entry which is preliminary data.</text>
</comment>
<keyword evidence="3" id="KW-1185">Reference proteome</keyword>
<evidence type="ECO:0000256" key="1">
    <source>
        <dbReference type="SAM" id="MobiDB-lite"/>
    </source>
</evidence>
<feature type="region of interest" description="Disordered" evidence="1">
    <location>
        <begin position="48"/>
        <end position="98"/>
    </location>
</feature>
<reference evidence="2 3" key="1">
    <citation type="submission" date="2019-03" db="EMBL/GenBank/DDBJ databases">
        <title>First draft genome of Liparis tanakae, snailfish: a comprehensive survey of snailfish specific genes.</title>
        <authorList>
            <person name="Kim W."/>
            <person name="Song I."/>
            <person name="Jeong J.-H."/>
            <person name="Kim D."/>
            <person name="Kim S."/>
            <person name="Ryu S."/>
            <person name="Song J.Y."/>
            <person name="Lee S.K."/>
        </authorList>
    </citation>
    <scope>NUCLEOTIDE SEQUENCE [LARGE SCALE GENOMIC DNA]</scope>
    <source>
        <tissue evidence="2">Muscle</tissue>
    </source>
</reference>
<evidence type="ECO:0000313" key="2">
    <source>
        <dbReference type="EMBL" id="TNN57255.1"/>
    </source>
</evidence>
<proteinExistence type="predicted"/>
<name>A0A4Z2GVY2_9TELE</name>
<organism evidence="2 3">
    <name type="scientific">Liparis tanakae</name>
    <name type="common">Tanaka's snailfish</name>
    <dbReference type="NCBI Taxonomy" id="230148"/>
    <lineage>
        <taxon>Eukaryota</taxon>
        <taxon>Metazoa</taxon>
        <taxon>Chordata</taxon>
        <taxon>Craniata</taxon>
        <taxon>Vertebrata</taxon>
        <taxon>Euteleostomi</taxon>
        <taxon>Actinopterygii</taxon>
        <taxon>Neopterygii</taxon>
        <taxon>Teleostei</taxon>
        <taxon>Neoteleostei</taxon>
        <taxon>Acanthomorphata</taxon>
        <taxon>Eupercaria</taxon>
        <taxon>Perciformes</taxon>
        <taxon>Cottioidei</taxon>
        <taxon>Cottales</taxon>
        <taxon>Liparidae</taxon>
        <taxon>Liparis</taxon>
    </lineage>
</organism>
<feature type="compositionally biased region" description="Polar residues" evidence="1">
    <location>
        <begin position="85"/>
        <end position="98"/>
    </location>
</feature>